<evidence type="ECO:0000313" key="3">
    <source>
        <dbReference type="Proteomes" id="UP000660729"/>
    </source>
</evidence>
<accession>A0A8H6VSN9</accession>
<dbReference type="Proteomes" id="UP000660729">
    <property type="component" value="Unassembled WGS sequence"/>
</dbReference>
<dbReference type="OrthoDB" id="4360026at2759"/>
<keyword evidence="3" id="KW-1185">Reference proteome</keyword>
<dbReference type="AlphaFoldDB" id="A0A8H6VSN9"/>
<evidence type="ECO:0000313" key="2">
    <source>
        <dbReference type="EMBL" id="KAF7197375.1"/>
    </source>
</evidence>
<protein>
    <submittedName>
        <fullName evidence="2">Uncharacterized protein</fullName>
    </submittedName>
</protein>
<comment type="caution">
    <text evidence="2">The sequence shown here is derived from an EMBL/GenBank/DDBJ whole genome shotgun (WGS) entry which is preliminary data.</text>
</comment>
<gene>
    <name evidence="2" type="ORF">HII31_01185</name>
</gene>
<sequence>MVSTIHPQDLRHRLKTKQYNRDDCIAAIKGQRIPGALGLPLLRLCTIRGIRFNDGFAIELGGILPCFTRALNAREIMSNRIPAIASDEETPYCIWHPEVASESTYRQLVATYPQMSYQVGRACAVAGYFDLFKELDIVPEVHIAEEARECGSLAIFNHIMAQPTRYEVMNDYTRTINSSSVNLPGAHLNGDTAVESSLNTRQEFSPADVPEIIDGEELPSLLDDPGYRENVFDITEDMNIDVVNQDPLTESRGHDVRHSELLVRLLTEPLPTELPTTDKDLLLLMAAYYGDIDRYTRLRRPSMIPGEYECCVRGVYHNTMFAVWWSKQALPEGRAGWKLSQAICARFIMNNVLSKVTNDETDMPYLIWYPTIAVESTYRKLAEMSPVMLPQILRACIVADYVELFEKLAAKAIPDEAVMEEAARSTNPHFHSVLASRVGEVGQTELQSSERWKMKTSDRLLERSEKYVWKTMAWANPQTFGDALQYNGTTCTAGDVELMACLPDEWRIAEDGKTEPEPLDYVNWPPEEKRP</sequence>
<feature type="region of interest" description="Disordered" evidence="1">
    <location>
        <begin position="511"/>
        <end position="531"/>
    </location>
</feature>
<organism evidence="2 3">
    <name type="scientific">Pseudocercospora fuligena</name>
    <dbReference type="NCBI Taxonomy" id="685502"/>
    <lineage>
        <taxon>Eukaryota</taxon>
        <taxon>Fungi</taxon>
        <taxon>Dikarya</taxon>
        <taxon>Ascomycota</taxon>
        <taxon>Pezizomycotina</taxon>
        <taxon>Dothideomycetes</taxon>
        <taxon>Dothideomycetidae</taxon>
        <taxon>Mycosphaerellales</taxon>
        <taxon>Mycosphaerellaceae</taxon>
        <taxon>Pseudocercospora</taxon>
    </lineage>
</organism>
<reference evidence="2" key="1">
    <citation type="submission" date="2020-04" db="EMBL/GenBank/DDBJ databases">
        <title>Draft genome resource of the tomato pathogen Pseudocercospora fuligena.</title>
        <authorList>
            <person name="Zaccaron A."/>
        </authorList>
    </citation>
    <scope>NUCLEOTIDE SEQUENCE</scope>
    <source>
        <strain evidence="2">PF001</strain>
    </source>
</reference>
<evidence type="ECO:0000256" key="1">
    <source>
        <dbReference type="SAM" id="MobiDB-lite"/>
    </source>
</evidence>
<name>A0A8H6VSN9_9PEZI</name>
<dbReference type="EMBL" id="JABCIY010000015">
    <property type="protein sequence ID" value="KAF7197375.1"/>
    <property type="molecule type" value="Genomic_DNA"/>
</dbReference>
<proteinExistence type="predicted"/>